<reference evidence="1" key="1">
    <citation type="submission" date="2021-03" db="EMBL/GenBank/DDBJ databases">
        <authorList>
            <consortium name="DOE Joint Genome Institute"/>
            <person name="Ahrendt S."/>
            <person name="Looney B.P."/>
            <person name="Miyauchi S."/>
            <person name="Morin E."/>
            <person name="Drula E."/>
            <person name="Courty P.E."/>
            <person name="Chicoki N."/>
            <person name="Fauchery L."/>
            <person name="Kohler A."/>
            <person name="Kuo A."/>
            <person name="Labutti K."/>
            <person name="Pangilinan J."/>
            <person name="Lipzen A."/>
            <person name="Riley R."/>
            <person name="Andreopoulos W."/>
            <person name="He G."/>
            <person name="Johnson J."/>
            <person name="Barry K.W."/>
            <person name="Grigoriev I.V."/>
            <person name="Nagy L."/>
            <person name="Hibbett D."/>
            <person name="Henrissat B."/>
            <person name="Matheny P.B."/>
            <person name="Labbe J."/>
            <person name="Martin F."/>
        </authorList>
    </citation>
    <scope>NUCLEOTIDE SEQUENCE</scope>
    <source>
        <strain evidence="1">HHB10654</strain>
    </source>
</reference>
<feature type="non-terminal residue" evidence="1">
    <location>
        <position position="199"/>
    </location>
</feature>
<gene>
    <name evidence="1" type="ORF">BV25DRAFT_1779396</name>
</gene>
<proteinExistence type="predicted"/>
<dbReference type="EMBL" id="MU277206">
    <property type="protein sequence ID" value="KAI0062720.1"/>
    <property type="molecule type" value="Genomic_DNA"/>
</dbReference>
<feature type="non-terminal residue" evidence="1">
    <location>
        <position position="1"/>
    </location>
</feature>
<reference evidence="1" key="2">
    <citation type="journal article" date="2022" name="New Phytol.">
        <title>Evolutionary transition to the ectomycorrhizal habit in the genomes of a hyperdiverse lineage of mushroom-forming fungi.</title>
        <authorList>
            <person name="Looney B."/>
            <person name="Miyauchi S."/>
            <person name="Morin E."/>
            <person name="Drula E."/>
            <person name="Courty P.E."/>
            <person name="Kohler A."/>
            <person name="Kuo A."/>
            <person name="LaButti K."/>
            <person name="Pangilinan J."/>
            <person name="Lipzen A."/>
            <person name="Riley R."/>
            <person name="Andreopoulos W."/>
            <person name="He G."/>
            <person name="Johnson J."/>
            <person name="Nolan M."/>
            <person name="Tritt A."/>
            <person name="Barry K.W."/>
            <person name="Grigoriev I.V."/>
            <person name="Nagy L.G."/>
            <person name="Hibbett D."/>
            <person name="Henrissat B."/>
            <person name="Matheny P.B."/>
            <person name="Labbe J."/>
            <person name="Martin F.M."/>
        </authorList>
    </citation>
    <scope>NUCLEOTIDE SEQUENCE</scope>
    <source>
        <strain evidence="1">HHB10654</strain>
    </source>
</reference>
<evidence type="ECO:0000313" key="2">
    <source>
        <dbReference type="Proteomes" id="UP000814140"/>
    </source>
</evidence>
<comment type="caution">
    <text evidence="1">The sequence shown here is derived from an EMBL/GenBank/DDBJ whole genome shotgun (WGS) entry which is preliminary data.</text>
</comment>
<organism evidence="1 2">
    <name type="scientific">Artomyces pyxidatus</name>
    <dbReference type="NCBI Taxonomy" id="48021"/>
    <lineage>
        <taxon>Eukaryota</taxon>
        <taxon>Fungi</taxon>
        <taxon>Dikarya</taxon>
        <taxon>Basidiomycota</taxon>
        <taxon>Agaricomycotina</taxon>
        <taxon>Agaricomycetes</taxon>
        <taxon>Russulales</taxon>
        <taxon>Auriscalpiaceae</taxon>
        <taxon>Artomyces</taxon>
    </lineage>
</organism>
<accession>A0ACB8T1W7</accession>
<dbReference type="Proteomes" id="UP000814140">
    <property type="component" value="Unassembled WGS sequence"/>
</dbReference>
<protein>
    <submittedName>
        <fullName evidence="1">Uncharacterized protein</fullName>
    </submittedName>
</protein>
<keyword evidence="2" id="KW-1185">Reference proteome</keyword>
<evidence type="ECO:0000313" key="1">
    <source>
        <dbReference type="EMBL" id="KAI0062720.1"/>
    </source>
</evidence>
<sequence length="199" mass="21696">VLVFTGLFGAIVAAFIIKSYKQLQPDTGGTRVALVVQISQQIAADPDETQVPQPISLNSTSFRPSSSALRVNILWFLSLALSLSCALSATLMQQWARRYISNTQDSQRAGAPQRQGLIHAHLFIGLQTFRFNEAVEAFPTLLHASVVLSFVGLLDFLFSIDTAVAYVLLAFVIMCAVIYLGLTLLPLAWPNSPYPTPLS</sequence>
<name>A0ACB8T1W7_9AGAM</name>